<dbReference type="Pfam" id="PF25583">
    <property type="entry name" value="WCX"/>
    <property type="match status" value="1"/>
</dbReference>
<organism evidence="4 5">
    <name type="scientific">Cohnella cellulosilytica</name>
    <dbReference type="NCBI Taxonomy" id="986710"/>
    <lineage>
        <taxon>Bacteria</taxon>
        <taxon>Bacillati</taxon>
        <taxon>Bacillota</taxon>
        <taxon>Bacilli</taxon>
        <taxon>Bacillales</taxon>
        <taxon>Paenibacillaceae</taxon>
        <taxon>Cohnella</taxon>
    </lineage>
</organism>
<evidence type="ECO:0000259" key="1">
    <source>
        <dbReference type="Pfam" id="PF08279"/>
    </source>
</evidence>
<dbReference type="Pfam" id="PF08279">
    <property type="entry name" value="HTH_11"/>
    <property type="match status" value="1"/>
</dbReference>
<dbReference type="PROSITE" id="PS52050">
    <property type="entry name" value="WYL"/>
    <property type="match status" value="1"/>
</dbReference>
<sequence>MAKWDNMLSMLWMLRSGRKMTAAQIAGSLETSVRTVYRYIDALCASGVPVVAEAGHDGGIRILESFQETPLFFSSVELKALADAFKFAQGAGYPYTEELESALKKVENGLHEEQRHDLSDLSSGLDVISPARPPSVVALLRELEQAAKEGRTVHIDYRKANSEQADEREVDPYGLAYDRSEWYAVAFCHRSRALRTFRVDRIERLEPTGARFEKPEHFSASAYFRSRSEREREAEGPLTVIRIEGEPETLNAVCGHWHLRHYLTERTDREARFLLDAPTMDKYLPMYLITFGPDIRVLEPPELKSRIREMARGIAKHYDSDELR</sequence>
<protein>
    <submittedName>
        <fullName evidence="4">Helix-turn-helix transcriptional regulator</fullName>
    </submittedName>
</protein>
<dbReference type="PANTHER" id="PTHR34580">
    <property type="match status" value="1"/>
</dbReference>
<dbReference type="InterPro" id="IPR028349">
    <property type="entry name" value="PafC-like"/>
</dbReference>
<dbReference type="InterPro" id="IPR036390">
    <property type="entry name" value="WH_DNA-bd_sf"/>
</dbReference>
<dbReference type="RefSeq" id="WP_378049602.1">
    <property type="nucleotide sequence ID" value="NZ_JBHMDN010000021.1"/>
</dbReference>
<feature type="domain" description="Helix-turn-helix type 11" evidence="1">
    <location>
        <begin position="8"/>
        <end position="59"/>
    </location>
</feature>
<dbReference type="InterPro" id="IPR013196">
    <property type="entry name" value="HTH_11"/>
</dbReference>
<proteinExistence type="predicted"/>
<feature type="domain" description="WCX" evidence="3">
    <location>
        <begin position="261"/>
        <end position="315"/>
    </location>
</feature>
<name>A0ABW2FGR1_9BACL</name>
<feature type="domain" description="WYL" evidence="2">
    <location>
        <begin position="139"/>
        <end position="206"/>
    </location>
</feature>
<dbReference type="Pfam" id="PF13280">
    <property type="entry name" value="WYL"/>
    <property type="match status" value="1"/>
</dbReference>
<dbReference type="PIRSF" id="PIRSF016838">
    <property type="entry name" value="PafC"/>
    <property type="match status" value="1"/>
</dbReference>
<dbReference type="InterPro" id="IPR051534">
    <property type="entry name" value="CBASS_pafABC_assoc_protein"/>
</dbReference>
<dbReference type="Proteomes" id="UP001596378">
    <property type="component" value="Unassembled WGS sequence"/>
</dbReference>
<dbReference type="Gene3D" id="1.10.10.10">
    <property type="entry name" value="Winged helix-like DNA-binding domain superfamily/Winged helix DNA-binding domain"/>
    <property type="match status" value="1"/>
</dbReference>
<dbReference type="PANTHER" id="PTHR34580:SF3">
    <property type="entry name" value="PROTEIN PAFB"/>
    <property type="match status" value="1"/>
</dbReference>
<dbReference type="InterPro" id="IPR026881">
    <property type="entry name" value="WYL_dom"/>
</dbReference>
<gene>
    <name evidence="4" type="ORF">ACFQMJ_21540</name>
</gene>
<accession>A0ABW2FGR1</accession>
<dbReference type="EMBL" id="JBHTAI010000014">
    <property type="protein sequence ID" value="MFC7151129.1"/>
    <property type="molecule type" value="Genomic_DNA"/>
</dbReference>
<reference evidence="5" key="1">
    <citation type="journal article" date="2019" name="Int. J. Syst. Evol. Microbiol.">
        <title>The Global Catalogue of Microorganisms (GCM) 10K type strain sequencing project: providing services to taxonomists for standard genome sequencing and annotation.</title>
        <authorList>
            <consortium name="The Broad Institute Genomics Platform"/>
            <consortium name="The Broad Institute Genome Sequencing Center for Infectious Disease"/>
            <person name="Wu L."/>
            <person name="Ma J."/>
        </authorList>
    </citation>
    <scope>NUCLEOTIDE SEQUENCE [LARGE SCALE GENOMIC DNA]</scope>
    <source>
        <strain evidence="5">KCTC 12907</strain>
    </source>
</reference>
<evidence type="ECO:0000313" key="5">
    <source>
        <dbReference type="Proteomes" id="UP001596378"/>
    </source>
</evidence>
<keyword evidence="5" id="KW-1185">Reference proteome</keyword>
<evidence type="ECO:0000259" key="3">
    <source>
        <dbReference type="Pfam" id="PF25583"/>
    </source>
</evidence>
<dbReference type="SUPFAM" id="SSF46785">
    <property type="entry name" value="Winged helix' DNA-binding domain"/>
    <property type="match status" value="1"/>
</dbReference>
<comment type="caution">
    <text evidence="4">The sequence shown here is derived from an EMBL/GenBank/DDBJ whole genome shotgun (WGS) entry which is preliminary data.</text>
</comment>
<evidence type="ECO:0000313" key="4">
    <source>
        <dbReference type="EMBL" id="MFC7151129.1"/>
    </source>
</evidence>
<dbReference type="InterPro" id="IPR057727">
    <property type="entry name" value="WCX_dom"/>
</dbReference>
<evidence type="ECO:0000259" key="2">
    <source>
        <dbReference type="Pfam" id="PF13280"/>
    </source>
</evidence>
<dbReference type="InterPro" id="IPR036388">
    <property type="entry name" value="WH-like_DNA-bd_sf"/>
</dbReference>